<keyword evidence="4" id="KW-1185">Reference proteome</keyword>
<dbReference type="AlphaFoldDB" id="A0A8T2U736"/>
<dbReference type="PRINTS" id="PR00081">
    <property type="entry name" value="GDHRDH"/>
</dbReference>
<evidence type="ECO:0000256" key="2">
    <source>
        <dbReference type="ARBA" id="ARBA00023002"/>
    </source>
</evidence>
<gene>
    <name evidence="3" type="ORF">KP509_09G035100</name>
</gene>
<evidence type="ECO:0000313" key="3">
    <source>
        <dbReference type="EMBL" id="KAH7429194.1"/>
    </source>
</evidence>
<dbReference type="InterPro" id="IPR036291">
    <property type="entry name" value="NAD(P)-bd_dom_sf"/>
</dbReference>
<accession>A0A8T2U736</accession>
<keyword evidence="2" id="KW-0560">Oxidoreductase</keyword>
<sequence>MLRSKEPSECRVSVSIAEMGGELVGRVAIVTGGSRGIGRTVCLALAQQGASVVVCYQGNSSAAYQVVSLIHQQSGSPTSAIAVQGDVSVASDVSGFFNAAVSAFGSVDIVIHLAGIHLSSYPSIENTNLEDWQKIIAVNATGTFLMCQEAAKRVTVGGHGRIITTSTSLLHRLAPGYGAYTASKAAVEALTKILAKELRGRRITVNCVSPGPVATDMFFSGKTEAMIEVARMAPPLERLAESEDIAPLILFLASDKGEWVNGQVIGINGGAAI</sequence>
<dbReference type="GO" id="GO:0016614">
    <property type="term" value="F:oxidoreductase activity, acting on CH-OH group of donors"/>
    <property type="evidence" value="ECO:0007669"/>
    <property type="project" value="UniProtKB-ARBA"/>
</dbReference>
<dbReference type="SUPFAM" id="SSF51735">
    <property type="entry name" value="NAD(P)-binding Rossmann-fold domains"/>
    <property type="match status" value="1"/>
</dbReference>
<dbReference type="EMBL" id="CM035414">
    <property type="protein sequence ID" value="KAH7429194.1"/>
    <property type="molecule type" value="Genomic_DNA"/>
</dbReference>
<dbReference type="PANTHER" id="PTHR48107:SF7">
    <property type="entry name" value="RE15974P"/>
    <property type="match status" value="1"/>
</dbReference>
<dbReference type="OMA" id="KEWAQYG"/>
<dbReference type="InterPro" id="IPR002347">
    <property type="entry name" value="SDR_fam"/>
</dbReference>
<proteinExistence type="inferred from homology"/>
<dbReference type="PRINTS" id="PR00080">
    <property type="entry name" value="SDRFAMILY"/>
</dbReference>
<organism evidence="3 4">
    <name type="scientific">Ceratopteris richardii</name>
    <name type="common">Triangle waterfern</name>
    <dbReference type="NCBI Taxonomy" id="49495"/>
    <lineage>
        <taxon>Eukaryota</taxon>
        <taxon>Viridiplantae</taxon>
        <taxon>Streptophyta</taxon>
        <taxon>Embryophyta</taxon>
        <taxon>Tracheophyta</taxon>
        <taxon>Polypodiopsida</taxon>
        <taxon>Polypodiidae</taxon>
        <taxon>Polypodiales</taxon>
        <taxon>Pteridineae</taxon>
        <taxon>Pteridaceae</taxon>
        <taxon>Parkerioideae</taxon>
        <taxon>Ceratopteris</taxon>
    </lineage>
</organism>
<dbReference type="PANTHER" id="PTHR48107">
    <property type="entry name" value="NADPH-DEPENDENT ALDEHYDE REDUCTASE-LIKE PROTEIN, CHLOROPLASTIC-RELATED"/>
    <property type="match status" value="1"/>
</dbReference>
<evidence type="ECO:0000256" key="1">
    <source>
        <dbReference type="ARBA" id="ARBA00006484"/>
    </source>
</evidence>
<reference evidence="3" key="1">
    <citation type="submission" date="2021-08" db="EMBL/GenBank/DDBJ databases">
        <title>WGS assembly of Ceratopteris richardii.</title>
        <authorList>
            <person name="Marchant D.B."/>
            <person name="Chen G."/>
            <person name="Jenkins J."/>
            <person name="Shu S."/>
            <person name="Leebens-Mack J."/>
            <person name="Grimwood J."/>
            <person name="Schmutz J."/>
            <person name="Soltis P."/>
            <person name="Soltis D."/>
            <person name="Chen Z.-H."/>
        </authorList>
    </citation>
    <scope>NUCLEOTIDE SEQUENCE</scope>
    <source>
        <strain evidence="3">Whitten #5841</strain>
        <tissue evidence="3">Leaf</tissue>
    </source>
</reference>
<name>A0A8T2U736_CERRI</name>
<dbReference type="FunFam" id="3.40.50.720:FF:000084">
    <property type="entry name" value="Short-chain dehydrogenase reductase"/>
    <property type="match status" value="1"/>
</dbReference>
<dbReference type="Pfam" id="PF13561">
    <property type="entry name" value="adh_short_C2"/>
    <property type="match status" value="1"/>
</dbReference>
<dbReference type="OrthoDB" id="1669814at2759"/>
<protein>
    <submittedName>
        <fullName evidence="3">Uncharacterized protein</fullName>
    </submittedName>
</protein>
<dbReference type="Gene3D" id="3.40.50.720">
    <property type="entry name" value="NAD(P)-binding Rossmann-like Domain"/>
    <property type="match status" value="1"/>
</dbReference>
<comment type="caution">
    <text evidence="3">The sequence shown here is derived from an EMBL/GenBank/DDBJ whole genome shotgun (WGS) entry which is preliminary data.</text>
</comment>
<dbReference type="Proteomes" id="UP000825935">
    <property type="component" value="Chromosome 9"/>
</dbReference>
<evidence type="ECO:0000313" key="4">
    <source>
        <dbReference type="Proteomes" id="UP000825935"/>
    </source>
</evidence>
<comment type="similarity">
    <text evidence="1">Belongs to the short-chain dehydrogenases/reductases (SDR) family.</text>
</comment>